<dbReference type="NCBIfam" id="TIGR01575">
    <property type="entry name" value="rimI"/>
    <property type="match status" value="1"/>
</dbReference>
<dbReference type="SUPFAM" id="SSF55729">
    <property type="entry name" value="Acyl-CoA N-acyltransferases (Nat)"/>
    <property type="match status" value="1"/>
</dbReference>
<dbReference type="InterPro" id="IPR000182">
    <property type="entry name" value="GNAT_dom"/>
</dbReference>
<evidence type="ECO:0000259" key="6">
    <source>
        <dbReference type="PROSITE" id="PS51186"/>
    </source>
</evidence>
<feature type="domain" description="N-acetyltransferase" evidence="6">
    <location>
        <begin position="7"/>
        <end position="151"/>
    </location>
</feature>
<dbReference type="AlphaFoldDB" id="A0A9D1ITH0"/>
<keyword evidence="4" id="KW-0012">Acyltransferase</keyword>
<dbReference type="PROSITE" id="PS51186">
    <property type="entry name" value="GNAT"/>
    <property type="match status" value="1"/>
</dbReference>
<evidence type="ECO:0000256" key="2">
    <source>
        <dbReference type="ARBA" id="ARBA00022490"/>
    </source>
</evidence>
<name>A0A9D1ITH0_9CLOT</name>
<evidence type="ECO:0000256" key="1">
    <source>
        <dbReference type="ARBA" id="ARBA00005395"/>
    </source>
</evidence>
<evidence type="ECO:0000256" key="3">
    <source>
        <dbReference type="ARBA" id="ARBA00022679"/>
    </source>
</evidence>
<comment type="subcellular location">
    <subcellularLocation>
        <location evidence="5">Cytoplasm</location>
    </subcellularLocation>
</comment>
<dbReference type="Pfam" id="PF00583">
    <property type="entry name" value="Acetyltransf_1"/>
    <property type="match status" value="1"/>
</dbReference>
<dbReference type="GO" id="GO:0005737">
    <property type="term" value="C:cytoplasm"/>
    <property type="evidence" value="ECO:0007669"/>
    <property type="project" value="UniProtKB-SubCell"/>
</dbReference>
<dbReference type="PANTHER" id="PTHR43420:SF44">
    <property type="entry name" value="ACETYLTRANSFERASE YPEA"/>
    <property type="match status" value="1"/>
</dbReference>
<dbReference type="InterPro" id="IPR006464">
    <property type="entry name" value="AcTrfase_RimI/Ard1"/>
</dbReference>
<gene>
    <name evidence="7" type="primary">rimI</name>
    <name evidence="7" type="ORF">IAB67_02005</name>
</gene>
<evidence type="ECO:0000256" key="5">
    <source>
        <dbReference type="RuleBase" id="RU363094"/>
    </source>
</evidence>
<dbReference type="Proteomes" id="UP000824073">
    <property type="component" value="Unassembled WGS sequence"/>
</dbReference>
<protein>
    <recommendedName>
        <fullName evidence="5">[Ribosomal protein bS18]-alanine N-acetyltransferase</fullName>
        <ecNumber evidence="5">2.3.1.266</ecNumber>
    </recommendedName>
</protein>
<evidence type="ECO:0000256" key="4">
    <source>
        <dbReference type="ARBA" id="ARBA00023315"/>
    </source>
</evidence>
<comment type="catalytic activity">
    <reaction evidence="5">
        <text>N-terminal L-alanyl-[ribosomal protein bS18] + acetyl-CoA = N-terminal N(alpha)-acetyl-L-alanyl-[ribosomal protein bS18] + CoA + H(+)</text>
        <dbReference type="Rhea" id="RHEA:43756"/>
        <dbReference type="Rhea" id="RHEA-COMP:10676"/>
        <dbReference type="Rhea" id="RHEA-COMP:10677"/>
        <dbReference type="ChEBI" id="CHEBI:15378"/>
        <dbReference type="ChEBI" id="CHEBI:57287"/>
        <dbReference type="ChEBI" id="CHEBI:57288"/>
        <dbReference type="ChEBI" id="CHEBI:64718"/>
        <dbReference type="ChEBI" id="CHEBI:83683"/>
        <dbReference type="EC" id="2.3.1.266"/>
    </reaction>
</comment>
<accession>A0A9D1ITH0</accession>
<keyword evidence="7" id="KW-0687">Ribonucleoprotein</keyword>
<dbReference type="InterPro" id="IPR016181">
    <property type="entry name" value="Acyl_CoA_acyltransferase"/>
</dbReference>
<organism evidence="7 8">
    <name type="scientific">Candidatus Ventrousia excrementavium</name>
    <dbReference type="NCBI Taxonomy" id="2840961"/>
    <lineage>
        <taxon>Bacteria</taxon>
        <taxon>Bacillati</taxon>
        <taxon>Bacillota</taxon>
        <taxon>Clostridia</taxon>
        <taxon>Eubacteriales</taxon>
        <taxon>Clostridiaceae</taxon>
        <taxon>Clostridiaceae incertae sedis</taxon>
        <taxon>Candidatus Ventrousia</taxon>
    </lineage>
</organism>
<evidence type="ECO:0000313" key="8">
    <source>
        <dbReference type="Proteomes" id="UP000824073"/>
    </source>
</evidence>
<dbReference type="EMBL" id="DVMR01000022">
    <property type="protein sequence ID" value="HIU43053.1"/>
    <property type="molecule type" value="Genomic_DNA"/>
</dbReference>
<keyword evidence="3" id="KW-0808">Transferase</keyword>
<reference evidence="7" key="1">
    <citation type="submission" date="2020-10" db="EMBL/GenBank/DDBJ databases">
        <authorList>
            <person name="Gilroy R."/>
        </authorList>
    </citation>
    <scope>NUCLEOTIDE SEQUENCE</scope>
    <source>
        <strain evidence="7">CHK191-8634</strain>
    </source>
</reference>
<comment type="caution">
    <text evidence="7">The sequence shown here is derived from an EMBL/GenBank/DDBJ whole genome shotgun (WGS) entry which is preliminary data.</text>
</comment>
<dbReference type="GO" id="GO:0005840">
    <property type="term" value="C:ribosome"/>
    <property type="evidence" value="ECO:0007669"/>
    <property type="project" value="UniProtKB-KW"/>
</dbReference>
<dbReference type="PANTHER" id="PTHR43420">
    <property type="entry name" value="ACETYLTRANSFERASE"/>
    <property type="match status" value="1"/>
</dbReference>
<proteinExistence type="inferred from homology"/>
<sequence>MTPNIEASVVPLQERHVRAVARIERRVFPDPWSESLVRAELDNALSRWFVLESGREVLGYVAVMNIAGEVHVTNVAVVPEYRRRGLARLLLSRAIAYARAAGAFCMTLEVRESNTPAIALYRSFGFVPVGLRPRYYQDPEESALLMTLLLSEEDA</sequence>
<comment type="similarity">
    <text evidence="1 5">Belongs to the acetyltransferase family. RimI subfamily.</text>
</comment>
<dbReference type="Gene3D" id="3.40.630.30">
    <property type="match status" value="1"/>
</dbReference>
<keyword evidence="7" id="KW-0689">Ribosomal protein</keyword>
<reference evidence="7" key="2">
    <citation type="journal article" date="2021" name="PeerJ">
        <title>Extensive microbial diversity within the chicken gut microbiome revealed by metagenomics and culture.</title>
        <authorList>
            <person name="Gilroy R."/>
            <person name="Ravi A."/>
            <person name="Getino M."/>
            <person name="Pursley I."/>
            <person name="Horton D.L."/>
            <person name="Alikhan N.F."/>
            <person name="Baker D."/>
            <person name="Gharbi K."/>
            <person name="Hall N."/>
            <person name="Watson M."/>
            <person name="Adriaenssens E.M."/>
            <person name="Foster-Nyarko E."/>
            <person name="Jarju S."/>
            <person name="Secka A."/>
            <person name="Antonio M."/>
            <person name="Oren A."/>
            <person name="Chaudhuri R.R."/>
            <person name="La Ragione R."/>
            <person name="Hildebrand F."/>
            <person name="Pallen M.J."/>
        </authorList>
    </citation>
    <scope>NUCLEOTIDE SEQUENCE</scope>
    <source>
        <strain evidence="7">CHK191-8634</strain>
    </source>
</reference>
<dbReference type="EC" id="2.3.1.266" evidence="5"/>
<comment type="function">
    <text evidence="5">Acetylates the N-terminal alanine of ribosomal protein bS18.</text>
</comment>
<evidence type="ECO:0000313" key="7">
    <source>
        <dbReference type="EMBL" id="HIU43053.1"/>
    </source>
</evidence>
<dbReference type="GO" id="GO:0008999">
    <property type="term" value="F:protein-N-terminal-alanine acetyltransferase activity"/>
    <property type="evidence" value="ECO:0007669"/>
    <property type="project" value="UniProtKB-EC"/>
</dbReference>
<keyword evidence="2 5" id="KW-0963">Cytoplasm</keyword>
<dbReference type="InterPro" id="IPR050680">
    <property type="entry name" value="YpeA/RimI_acetyltransf"/>
</dbReference>